<dbReference type="InterPro" id="IPR004360">
    <property type="entry name" value="Glyas_Fos-R_dOase_dom"/>
</dbReference>
<keyword evidence="3" id="KW-1185">Reference proteome</keyword>
<dbReference type="CDD" id="cd06587">
    <property type="entry name" value="VOC"/>
    <property type="match status" value="1"/>
</dbReference>
<accession>A0ABT8SJ55</accession>
<dbReference type="SUPFAM" id="SSF54593">
    <property type="entry name" value="Glyoxalase/Bleomycin resistance protein/Dihydroxybiphenyl dioxygenase"/>
    <property type="match status" value="1"/>
</dbReference>
<evidence type="ECO:0000313" key="2">
    <source>
        <dbReference type="EMBL" id="MDO1558406.1"/>
    </source>
</evidence>
<dbReference type="Pfam" id="PF00903">
    <property type="entry name" value="Glyoxalase"/>
    <property type="match status" value="1"/>
</dbReference>
<dbReference type="PROSITE" id="PS51819">
    <property type="entry name" value="VOC"/>
    <property type="match status" value="1"/>
</dbReference>
<protein>
    <submittedName>
        <fullName evidence="2">VOC family protein</fullName>
    </submittedName>
</protein>
<dbReference type="EMBL" id="JAUKTR010000001">
    <property type="protein sequence ID" value="MDO1558406.1"/>
    <property type="molecule type" value="Genomic_DNA"/>
</dbReference>
<dbReference type="InterPro" id="IPR029068">
    <property type="entry name" value="Glyas_Bleomycin-R_OHBP_Dase"/>
</dbReference>
<proteinExistence type="predicted"/>
<dbReference type="Gene3D" id="3.10.180.10">
    <property type="entry name" value="2,3-Dihydroxybiphenyl 1,2-Dioxygenase, domain 1"/>
    <property type="match status" value="1"/>
</dbReference>
<name>A0ABT8SJ55_9CAUL</name>
<organism evidence="2 3">
    <name type="scientific">Peiella sedimenti</name>
    <dbReference type="NCBI Taxonomy" id="3061083"/>
    <lineage>
        <taxon>Bacteria</taxon>
        <taxon>Pseudomonadati</taxon>
        <taxon>Pseudomonadota</taxon>
        <taxon>Alphaproteobacteria</taxon>
        <taxon>Caulobacterales</taxon>
        <taxon>Caulobacteraceae</taxon>
        <taxon>Peiella</taxon>
    </lineage>
</organism>
<dbReference type="PANTHER" id="PTHR36503:SF1">
    <property type="entry name" value="BLR2520 PROTEIN"/>
    <property type="match status" value="1"/>
</dbReference>
<dbReference type="Proteomes" id="UP001169063">
    <property type="component" value="Unassembled WGS sequence"/>
</dbReference>
<gene>
    <name evidence="2" type="ORF">Q0812_03070</name>
</gene>
<dbReference type="PANTHER" id="PTHR36503">
    <property type="entry name" value="BLR2520 PROTEIN"/>
    <property type="match status" value="1"/>
</dbReference>
<reference evidence="2" key="1">
    <citation type="submission" date="2023-07" db="EMBL/GenBank/DDBJ databases">
        <title>Brevundimonas soil sp. nov., isolated from the soil of chemical plant.</title>
        <authorList>
            <person name="Wu N."/>
        </authorList>
    </citation>
    <scope>NUCLEOTIDE SEQUENCE</scope>
    <source>
        <strain evidence="2">XZ-24</strain>
    </source>
</reference>
<feature type="domain" description="VOC" evidence="1">
    <location>
        <begin position="6"/>
        <end position="119"/>
    </location>
</feature>
<evidence type="ECO:0000313" key="3">
    <source>
        <dbReference type="Proteomes" id="UP001169063"/>
    </source>
</evidence>
<dbReference type="InterPro" id="IPR037523">
    <property type="entry name" value="VOC_core"/>
</dbReference>
<evidence type="ECO:0000259" key="1">
    <source>
        <dbReference type="PROSITE" id="PS51819"/>
    </source>
</evidence>
<dbReference type="RefSeq" id="WP_302108819.1">
    <property type="nucleotide sequence ID" value="NZ_JAUKTR010000001.1"/>
</dbReference>
<sequence>MIPNPRVGAVVFMVKDIERSHAFYRDAFGLNLERLPGEDGGTWLMGKAGEISVICFEGEAQPGQSPIVVFELQDGGIDSVAEALAGKGVQVVTPVSEAPGGFSFDFADPDGHVWSCWQSQEKPR</sequence>
<comment type="caution">
    <text evidence="2">The sequence shown here is derived from an EMBL/GenBank/DDBJ whole genome shotgun (WGS) entry which is preliminary data.</text>
</comment>